<evidence type="ECO:0000313" key="2">
    <source>
        <dbReference type="Proteomes" id="UP001056778"/>
    </source>
</evidence>
<protein>
    <submittedName>
        <fullName evidence="1">L1 transposable element-related</fullName>
    </submittedName>
</protein>
<comment type="caution">
    <text evidence="1">The sequence shown here is derived from an EMBL/GenBank/DDBJ whole genome shotgun (WGS) entry which is preliminary data.</text>
</comment>
<dbReference type="EMBL" id="CM043024">
    <property type="protein sequence ID" value="KAI4454185.1"/>
    <property type="molecule type" value="Genomic_DNA"/>
</dbReference>
<reference evidence="1" key="1">
    <citation type="submission" date="2022-04" db="EMBL/GenBank/DDBJ databases">
        <title>Chromosome-scale genome assembly of Holotrichia oblita Faldermann.</title>
        <authorList>
            <person name="Rongchong L."/>
        </authorList>
    </citation>
    <scope>NUCLEOTIDE SEQUENCE</scope>
    <source>
        <strain evidence="1">81SQS9</strain>
    </source>
</reference>
<sequence length="337" mass="38639">MVLSRSQISEFEEVILNVIQKEVFVVSLSKIMGDVIEEKMSVLINKYEEKITDLREEISDLKNKNLQIEKECNKKVDTLKQHCRRNNLRFFGLEEADNENVENLIVAVLSQNLNVKVSASCIDRCHRVGKKVKDGARSIIVKFTSWKFKNEVFRNKSKLKGTKIRIAEDLTKRRVTEMKLLIEKFGRRSVWSIDGVLFYKDAPGTHRHNLNATSAPNEPSQKPSQNILTSSPYKNELEQTQEKSQTNKVNSVKRKLTKNVQALSKTTKKSELRKPKQTESDSDGDVNDADCLYSGEFYSRSREGWISCSSCQQWAHSACAGVENDDDEAMFIYELCQ</sequence>
<dbReference type="Proteomes" id="UP001056778">
    <property type="component" value="Chromosome 10"/>
</dbReference>
<proteinExistence type="predicted"/>
<gene>
    <name evidence="1" type="ORF">MML48_10g00018645</name>
</gene>
<organism evidence="1 2">
    <name type="scientific">Holotrichia oblita</name>
    <name type="common">Chafer beetle</name>
    <dbReference type="NCBI Taxonomy" id="644536"/>
    <lineage>
        <taxon>Eukaryota</taxon>
        <taxon>Metazoa</taxon>
        <taxon>Ecdysozoa</taxon>
        <taxon>Arthropoda</taxon>
        <taxon>Hexapoda</taxon>
        <taxon>Insecta</taxon>
        <taxon>Pterygota</taxon>
        <taxon>Neoptera</taxon>
        <taxon>Endopterygota</taxon>
        <taxon>Coleoptera</taxon>
        <taxon>Polyphaga</taxon>
        <taxon>Scarabaeiformia</taxon>
        <taxon>Scarabaeidae</taxon>
        <taxon>Melolonthinae</taxon>
        <taxon>Holotrichia</taxon>
    </lineage>
</organism>
<name>A0ACB9SHK7_HOLOL</name>
<evidence type="ECO:0000313" key="1">
    <source>
        <dbReference type="EMBL" id="KAI4454185.1"/>
    </source>
</evidence>
<keyword evidence="2" id="KW-1185">Reference proteome</keyword>
<accession>A0ACB9SHK7</accession>